<proteinExistence type="predicted"/>
<keyword evidence="2" id="KW-1185">Reference proteome</keyword>
<dbReference type="EMBL" id="JAAQPH010000003">
    <property type="protein sequence ID" value="NIA68071.1"/>
    <property type="molecule type" value="Genomic_DNA"/>
</dbReference>
<dbReference type="RefSeq" id="WP_167222251.1">
    <property type="nucleotide sequence ID" value="NZ_JAAQPH010000003.1"/>
</dbReference>
<dbReference type="Proteomes" id="UP000761264">
    <property type="component" value="Unassembled WGS sequence"/>
</dbReference>
<protein>
    <submittedName>
        <fullName evidence="1">Uncharacterized protein</fullName>
    </submittedName>
</protein>
<evidence type="ECO:0000313" key="2">
    <source>
        <dbReference type="Proteomes" id="UP000761264"/>
    </source>
</evidence>
<evidence type="ECO:0000313" key="1">
    <source>
        <dbReference type="EMBL" id="NIA68071.1"/>
    </source>
</evidence>
<name>A0A967C1U9_9PROT</name>
<comment type="caution">
    <text evidence="1">The sequence shown here is derived from an EMBL/GenBank/DDBJ whole genome shotgun (WGS) entry which is preliminary data.</text>
</comment>
<reference evidence="1" key="1">
    <citation type="submission" date="2020-03" db="EMBL/GenBank/DDBJ databases">
        <title>Genome of Pelagibius litoralis DSM 21314T.</title>
        <authorList>
            <person name="Wang G."/>
        </authorList>
    </citation>
    <scope>NUCLEOTIDE SEQUENCE</scope>
    <source>
        <strain evidence="1">DSM 21314</strain>
    </source>
</reference>
<gene>
    <name evidence="1" type="ORF">HBA54_05655</name>
</gene>
<dbReference type="AlphaFoldDB" id="A0A967C1U9"/>
<sequence>MSGSLDQAQALAFEKEEEAIAKDSLHILPLSGLPLITPGLKRARLIKNSHLDGVVELFTDSQSGSGQVAPEDLTKVFHFDEENKGDLPLIKNLSMLSSYDVYSLRVELRRLGIDVDNVDDLRLSDNKVQEVAPHMTSFTRPLVRAVFGKDDNKERSLKELVQLFASPDVDTAQRNLTKLAEQMNLEVAGIPKFLENYGDVYLSLAYYQSCLDESQAKLQTFLKALAELKADKNLGKERSVISACKDVEKKITTVVGEVGDTLDMFRARTEDMWDNMSDGSFQRMEQMITDYQSKVGGALCVTSVKLDAWDDRFPRAGIGGPIKRADFILNTMRRGLDRVESIDYHDKP</sequence>
<accession>A0A967C1U9</accession>
<organism evidence="1 2">
    <name type="scientific">Pelagibius litoralis</name>
    <dbReference type="NCBI Taxonomy" id="374515"/>
    <lineage>
        <taxon>Bacteria</taxon>
        <taxon>Pseudomonadati</taxon>
        <taxon>Pseudomonadota</taxon>
        <taxon>Alphaproteobacteria</taxon>
        <taxon>Rhodospirillales</taxon>
        <taxon>Rhodovibrionaceae</taxon>
        <taxon>Pelagibius</taxon>
    </lineage>
</organism>